<accession>A0A2A6RFS4</accession>
<dbReference type="SUPFAM" id="SSF49879">
    <property type="entry name" value="SMAD/FHA domain"/>
    <property type="match status" value="1"/>
</dbReference>
<feature type="domain" description="FHA" evidence="1">
    <location>
        <begin position="20"/>
        <end position="75"/>
    </location>
</feature>
<sequence length="112" mass="12241">MPKALTLIGISDTRVGQALVVNGRSTLLGSAPTCDIVMHDRMILPRHAELHVTLDRWFVIPLDPSAKVFVNGQPVTTKQRLEAGDLLTLGTVTFKTAIGELQERQVGAALRW</sequence>
<dbReference type="Proteomes" id="UP000220527">
    <property type="component" value="Unassembled WGS sequence"/>
</dbReference>
<dbReference type="OrthoDB" id="160971at2"/>
<protein>
    <submittedName>
        <fullName evidence="2">Forkhead-associated protein</fullName>
    </submittedName>
</protein>
<dbReference type="SMART" id="SM00240">
    <property type="entry name" value="FHA"/>
    <property type="match status" value="1"/>
</dbReference>
<proteinExistence type="predicted"/>
<dbReference type="Pfam" id="PF00498">
    <property type="entry name" value="FHA"/>
    <property type="match status" value="1"/>
</dbReference>
<evidence type="ECO:0000259" key="1">
    <source>
        <dbReference type="PROSITE" id="PS50006"/>
    </source>
</evidence>
<dbReference type="InterPro" id="IPR000253">
    <property type="entry name" value="FHA_dom"/>
</dbReference>
<dbReference type="InterPro" id="IPR008984">
    <property type="entry name" value="SMAD_FHA_dom_sf"/>
</dbReference>
<organism evidence="2 3">
    <name type="scientific">Candidatus Viridilinea mediisalina</name>
    <dbReference type="NCBI Taxonomy" id="2024553"/>
    <lineage>
        <taxon>Bacteria</taxon>
        <taxon>Bacillati</taxon>
        <taxon>Chloroflexota</taxon>
        <taxon>Chloroflexia</taxon>
        <taxon>Chloroflexales</taxon>
        <taxon>Chloroflexineae</taxon>
        <taxon>Oscillochloridaceae</taxon>
        <taxon>Candidatus Viridilinea</taxon>
    </lineage>
</organism>
<dbReference type="EMBL" id="NQWI01000114">
    <property type="protein sequence ID" value="PDW01736.1"/>
    <property type="molecule type" value="Genomic_DNA"/>
</dbReference>
<dbReference type="CDD" id="cd00060">
    <property type="entry name" value="FHA"/>
    <property type="match status" value="1"/>
</dbReference>
<dbReference type="AlphaFoldDB" id="A0A2A6RFS4"/>
<dbReference type="Gene3D" id="2.60.200.20">
    <property type="match status" value="1"/>
</dbReference>
<evidence type="ECO:0000313" key="3">
    <source>
        <dbReference type="Proteomes" id="UP000220527"/>
    </source>
</evidence>
<comment type="caution">
    <text evidence="2">The sequence shown here is derived from an EMBL/GenBank/DDBJ whole genome shotgun (WGS) entry which is preliminary data.</text>
</comment>
<name>A0A2A6RFS4_9CHLR</name>
<dbReference type="RefSeq" id="WP_097645415.1">
    <property type="nucleotide sequence ID" value="NZ_NQWI01000114.1"/>
</dbReference>
<dbReference type="PROSITE" id="PS50006">
    <property type="entry name" value="FHA_DOMAIN"/>
    <property type="match status" value="1"/>
</dbReference>
<reference evidence="3" key="1">
    <citation type="submission" date="2017-08" db="EMBL/GenBank/DDBJ databases">
        <authorList>
            <person name="Grouzdev D.S."/>
            <person name="Gaisin V.A."/>
            <person name="Rysina M.S."/>
            <person name="Gorlenko V.M."/>
        </authorList>
    </citation>
    <scope>NUCLEOTIDE SEQUENCE [LARGE SCALE GENOMIC DNA]</scope>
    <source>
        <strain evidence="3">Kir15-3F</strain>
    </source>
</reference>
<gene>
    <name evidence="2" type="ORF">CJ255_17635</name>
</gene>
<keyword evidence="3" id="KW-1185">Reference proteome</keyword>
<evidence type="ECO:0000313" key="2">
    <source>
        <dbReference type="EMBL" id="PDW01736.1"/>
    </source>
</evidence>